<feature type="transmembrane region" description="Helical" evidence="1">
    <location>
        <begin position="107"/>
        <end position="124"/>
    </location>
</feature>
<dbReference type="Proteomes" id="UP001341281">
    <property type="component" value="Chromosome 03"/>
</dbReference>
<accession>A0AAQ3SYD9</accession>
<organism evidence="2 3">
    <name type="scientific">Paspalum notatum var. saurae</name>
    <dbReference type="NCBI Taxonomy" id="547442"/>
    <lineage>
        <taxon>Eukaryota</taxon>
        <taxon>Viridiplantae</taxon>
        <taxon>Streptophyta</taxon>
        <taxon>Embryophyta</taxon>
        <taxon>Tracheophyta</taxon>
        <taxon>Spermatophyta</taxon>
        <taxon>Magnoliopsida</taxon>
        <taxon>Liliopsida</taxon>
        <taxon>Poales</taxon>
        <taxon>Poaceae</taxon>
        <taxon>PACMAD clade</taxon>
        <taxon>Panicoideae</taxon>
        <taxon>Andropogonodae</taxon>
        <taxon>Paspaleae</taxon>
        <taxon>Paspalinae</taxon>
        <taxon>Paspalum</taxon>
    </lineage>
</organism>
<gene>
    <name evidence="2" type="ORF">U9M48_012496</name>
</gene>
<keyword evidence="1" id="KW-0472">Membrane</keyword>
<dbReference type="AlphaFoldDB" id="A0AAQ3SYD9"/>
<proteinExistence type="predicted"/>
<evidence type="ECO:0000313" key="3">
    <source>
        <dbReference type="Proteomes" id="UP001341281"/>
    </source>
</evidence>
<protein>
    <submittedName>
        <fullName evidence="2">Uncharacterized protein</fullName>
    </submittedName>
</protein>
<keyword evidence="1" id="KW-0812">Transmembrane</keyword>
<dbReference type="EMBL" id="CP144747">
    <property type="protein sequence ID" value="WVZ62794.1"/>
    <property type="molecule type" value="Genomic_DNA"/>
</dbReference>
<reference evidence="2 3" key="1">
    <citation type="submission" date="2024-02" db="EMBL/GenBank/DDBJ databases">
        <title>High-quality chromosome-scale genome assembly of Pensacola bahiagrass (Paspalum notatum Flugge var. saurae).</title>
        <authorList>
            <person name="Vega J.M."/>
            <person name="Podio M."/>
            <person name="Orjuela J."/>
            <person name="Siena L.A."/>
            <person name="Pessino S.C."/>
            <person name="Combes M.C."/>
            <person name="Mariac C."/>
            <person name="Albertini E."/>
            <person name="Pupilli F."/>
            <person name="Ortiz J.P.A."/>
            <person name="Leblanc O."/>
        </authorList>
    </citation>
    <scope>NUCLEOTIDE SEQUENCE [LARGE SCALE GENOMIC DNA]</scope>
    <source>
        <strain evidence="2">R1</strain>
        <tissue evidence="2">Leaf</tissue>
    </source>
</reference>
<keyword evidence="3" id="KW-1185">Reference proteome</keyword>
<sequence length="130" mass="14700">MAMRSLLPRIPAAVLHSPSPPCLGAVQAISPEMTSRFMGTRSQGEEHHLKTFDAEKMMVRLRESIKLMHEEAMNDQQMIRKQLMESDEDIRRQLVEVKRSLNNMRRVASACVAAAVGVPLFIILKSKDQT</sequence>
<name>A0AAQ3SYD9_PASNO</name>
<keyword evidence="1" id="KW-1133">Transmembrane helix</keyword>
<evidence type="ECO:0000313" key="2">
    <source>
        <dbReference type="EMBL" id="WVZ62794.1"/>
    </source>
</evidence>
<evidence type="ECO:0000256" key="1">
    <source>
        <dbReference type="SAM" id="Phobius"/>
    </source>
</evidence>